<dbReference type="KEGG" id="qsa:O6P43_027655"/>
<proteinExistence type="inferred from homology"/>
<dbReference type="GO" id="GO:0009908">
    <property type="term" value="P:flower development"/>
    <property type="evidence" value="ECO:0007669"/>
    <property type="project" value="UniProtKB-KW"/>
</dbReference>
<evidence type="ECO:0000256" key="4">
    <source>
        <dbReference type="ARBA" id="ARBA00023054"/>
    </source>
</evidence>
<dbReference type="GO" id="GO:0030154">
    <property type="term" value="P:cell differentiation"/>
    <property type="evidence" value="ECO:0007669"/>
    <property type="project" value="UniProtKB-KW"/>
</dbReference>
<comment type="caution">
    <text evidence="8">The sequence shown here is derived from an EMBL/GenBank/DDBJ whole genome shotgun (WGS) entry which is preliminary data.</text>
</comment>
<evidence type="ECO:0000256" key="5">
    <source>
        <dbReference type="ARBA" id="ARBA00023089"/>
    </source>
</evidence>
<reference evidence="8" key="1">
    <citation type="journal article" date="2023" name="Science">
        <title>Elucidation of the pathway for biosynthesis of saponin adjuvants from the soapbark tree.</title>
        <authorList>
            <person name="Reed J."/>
            <person name="Orme A."/>
            <person name="El-Demerdash A."/>
            <person name="Owen C."/>
            <person name="Martin L.B.B."/>
            <person name="Misra R.C."/>
            <person name="Kikuchi S."/>
            <person name="Rejzek M."/>
            <person name="Martin A.C."/>
            <person name="Harkess A."/>
            <person name="Leebens-Mack J."/>
            <person name="Louveau T."/>
            <person name="Stephenson M.J."/>
            <person name="Osbourn A."/>
        </authorList>
    </citation>
    <scope>NUCLEOTIDE SEQUENCE</scope>
    <source>
        <strain evidence="8">S10</strain>
    </source>
</reference>
<accession>A0AAD7PE06</accession>
<evidence type="ECO:0000313" key="8">
    <source>
        <dbReference type="EMBL" id="KAJ7951642.1"/>
    </source>
</evidence>
<evidence type="ECO:0000256" key="1">
    <source>
        <dbReference type="ARBA" id="ARBA00005405"/>
    </source>
</evidence>
<dbReference type="PANTHER" id="PTHR33405:SF20">
    <property type="entry name" value="PROTEIN FLX-LIKE 3"/>
    <property type="match status" value="1"/>
</dbReference>
<evidence type="ECO:0000256" key="3">
    <source>
        <dbReference type="ARBA" id="ARBA00022782"/>
    </source>
</evidence>
<gene>
    <name evidence="8" type="ORF">O6P43_027655</name>
</gene>
<evidence type="ECO:0000256" key="2">
    <source>
        <dbReference type="ARBA" id="ARBA00022473"/>
    </source>
</evidence>
<dbReference type="AlphaFoldDB" id="A0AAD7PE06"/>
<protein>
    <submittedName>
        <fullName evidence="8">Protein FLX-like 3</fullName>
    </submittedName>
</protein>
<keyword evidence="4 6" id="KW-0175">Coiled coil</keyword>
<dbReference type="InterPro" id="IPR040353">
    <property type="entry name" value="FLX/FLX-like"/>
</dbReference>
<evidence type="ECO:0000313" key="9">
    <source>
        <dbReference type="Proteomes" id="UP001163823"/>
    </source>
</evidence>
<keyword evidence="3" id="KW-0221">Differentiation</keyword>
<evidence type="ECO:0000256" key="6">
    <source>
        <dbReference type="SAM" id="Coils"/>
    </source>
</evidence>
<sequence>MAGRSRVHRTTVNDRRGYQPEGPYSRGPPLPRPHLPPHPALLEEELEIQHAEIRRLIADNRRLLEDRMALQRDLGMAKEEFHRMNIAIADIHAEKEMHSRELLEKDLKLESDLRATEPLKNEAVQLRSEVQKLNKIRQDLEGKVQKLTQDLARLQADNQQIPLLRAEIDGLHQELMRARAVVDYEKKANIELMEQRQVVEKNMVSMAREAEKLRAELASADGRHWGAGGAYGMKFGNPEGAFPAPYADGYGGHLGGADKGPLYGPGSASWGGNEKSRMTRR</sequence>
<dbReference type="EMBL" id="JARAOO010000011">
    <property type="protein sequence ID" value="KAJ7951642.1"/>
    <property type="molecule type" value="Genomic_DNA"/>
</dbReference>
<feature type="coiled-coil region" evidence="6">
    <location>
        <begin position="123"/>
        <end position="157"/>
    </location>
</feature>
<feature type="region of interest" description="Disordered" evidence="7">
    <location>
        <begin position="257"/>
        <end position="281"/>
    </location>
</feature>
<feature type="coiled-coil region" evidence="6">
    <location>
        <begin position="196"/>
        <end position="223"/>
    </location>
</feature>
<organism evidence="8 9">
    <name type="scientific">Quillaja saponaria</name>
    <name type="common">Soap bark tree</name>
    <dbReference type="NCBI Taxonomy" id="32244"/>
    <lineage>
        <taxon>Eukaryota</taxon>
        <taxon>Viridiplantae</taxon>
        <taxon>Streptophyta</taxon>
        <taxon>Embryophyta</taxon>
        <taxon>Tracheophyta</taxon>
        <taxon>Spermatophyta</taxon>
        <taxon>Magnoliopsida</taxon>
        <taxon>eudicotyledons</taxon>
        <taxon>Gunneridae</taxon>
        <taxon>Pentapetalae</taxon>
        <taxon>rosids</taxon>
        <taxon>fabids</taxon>
        <taxon>Fabales</taxon>
        <taxon>Quillajaceae</taxon>
        <taxon>Quillaja</taxon>
    </lineage>
</organism>
<keyword evidence="5" id="KW-0287">Flowering</keyword>
<keyword evidence="9" id="KW-1185">Reference proteome</keyword>
<name>A0AAD7PE06_QUISA</name>
<feature type="compositionally biased region" description="Pro residues" evidence="7">
    <location>
        <begin position="26"/>
        <end position="38"/>
    </location>
</feature>
<comment type="similarity">
    <text evidence="1">Belongs to the FLX family.</text>
</comment>
<feature type="coiled-coil region" evidence="6">
    <location>
        <begin position="53"/>
        <end position="80"/>
    </location>
</feature>
<evidence type="ECO:0000256" key="7">
    <source>
        <dbReference type="SAM" id="MobiDB-lite"/>
    </source>
</evidence>
<feature type="region of interest" description="Disordered" evidence="7">
    <location>
        <begin position="1"/>
        <end position="38"/>
    </location>
</feature>
<dbReference type="PANTHER" id="PTHR33405">
    <property type="entry name" value="PROTEIN FLX-LIKE 2"/>
    <property type="match status" value="1"/>
</dbReference>
<dbReference type="Proteomes" id="UP001163823">
    <property type="component" value="Chromosome 11"/>
</dbReference>
<keyword evidence="2" id="KW-0217">Developmental protein</keyword>